<feature type="region of interest" description="Disordered" evidence="2">
    <location>
        <begin position="455"/>
        <end position="498"/>
    </location>
</feature>
<keyword evidence="5" id="KW-1185">Reference proteome</keyword>
<dbReference type="GO" id="GO:0016887">
    <property type="term" value="F:ATP hydrolysis activity"/>
    <property type="evidence" value="ECO:0007669"/>
    <property type="project" value="TreeGrafter"/>
</dbReference>
<dbReference type="InterPro" id="IPR036961">
    <property type="entry name" value="Kinesin_motor_dom_sf"/>
</dbReference>
<dbReference type="Pfam" id="PF00225">
    <property type="entry name" value="Kinesin"/>
    <property type="match status" value="1"/>
</dbReference>
<organism evidence="4 5">
    <name type="scientific">Lomentospora prolificans</name>
    <dbReference type="NCBI Taxonomy" id="41688"/>
    <lineage>
        <taxon>Eukaryota</taxon>
        <taxon>Fungi</taxon>
        <taxon>Dikarya</taxon>
        <taxon>Ascomycota</taxon>
        <taxon>Pezizomycotina</taxon>
        <taxon>Sordariomycetes</taxon>
        <taxon>Hypocreomycetidae</taxon>
        <taxon>Microascales</taxon>
        <taxon>Microascaceae</taxon>
        <taxon>Lomentospora</taxon>
    </lineage>
</organism>
<evidence type="ECO:0000256" key="1">
    <source>
        <dbReference type="PROSITE-ProRule" id="PRU00283"/>
    </source>
</evidence>
<feature type="binding site" evidence="1">
    <location>
        <begin position="131"/>
        <end position="138"/>
    </location>
    <ligand>
        <name>ATP</name>
        <dbReference type="ChEBI" id="CHEBI:30616"/>
    </ligand>
</feature>
<dbReference type="Gene3D" id="3.40.850.10">
    <property type="entry name" value="Kinesin motor domain"/>
    <property type="match status" value="1"/>
</dbReference>
<evidence type="ECO:0000256" key="2">
    <source>
        <dbReference type="SAM" id="MobiDB-lite"/>
    </source>
</evidence>
<keyword evidence="1" id="KW-0505">Motor protein</keyword>
<feature type="domain" description="Kinesin motor" evidence="3">
    <location>
        <begin position="39"/>
        <end position="369"/>
    </location>
</feature>
<proteinExistence type="inferred from homology"/>
<dbReference type="InParanoid" id="A0A2N3N1C3"/>
<feature type="compositionally biased region" description="Polar residues" evidence="2">
    <location>
        <begin position="456"/>
        <end position="492"/>
    </location>
</feature>
<dbReference type="InterPro" id="IPR001752">
    <property type="entry name" value="Kinesin_motor_dom"/>
</dbReference>
<dbReference type="PANTHER" id="PTHR24115:SF0">
    <property type="entry name" value="FI21273P1-RELATED"/>
    <property type="match status" value="1"/>
</dbReference>
<dbReference type="GO" id="GO:0005874">
    <property type="term" value="C:microtubule"/>
    <property type="evidence" value="ECO:0007669"/>
    <property type="project" value="TreeGrafter"/>
</dbReference>
<reference evidence="4 5" key="1">
    <citation type="journal article" date="2017" name="G3 (Bethesda)">
        <title>First Draft Genome Sequence of the Pathogenic Fungus Lomentospora prolificans (Formerly Scedosporium prolificans).</title>
        <authorList>
            <person name="Luo R."/>
            <person name="Zimin A."/>
            <person name="Workman R."/>
            <person name="Fan Y."/>
            <person name="Pertea G."/>
            <person name="Grossman N."/>
            <person name="Wear M.P."/>
            <person name="Jia B."/>
            <person name="Miller H."/>
            <person name="Casadevall A."/>
            <person name="Timp W."/>
            <person name="Zhang S.X."/>
            <person name="Salzberg S.L."/>
        </authorList>
    </citation>
    <scope>NUCLEOTIDE SEQUENCE [LARGE SCALE GENOMIC DNA]</scope>
    <source>
        <strain evidence="4 5">JHH-5317</strain>
    </source>
</reference>
<dbReference type="OrthoDB" id="3176171at2759"/>
<dbReference type="PROSITE" id="PS50067">
    <property type="entry name" value="KINESIN_MOTOR_2"/>
    <property type="match status" value="1"/>
</dbReference>
<evidence type="ECO:0000313" key="5">
    <source>
        <dbReference type="Proteomes" id="UP000233524"/>
    </source>
</evidence>
<dbReference type="Proteomes" id="UP000233524">
    <property type="component" value="Unassembled WGS sequence"/>
</dbReference>
<comment type="similarity">
    <text evidence="1">Belongs to the TRAFAC class myosin-kinesin ATPase superfamily. Kinesin family.</text>
</comment>
<evidence type="ECO:0000313" key="4">
    <source>
        <dbReference type="EMBL" id="PKS06234.1"/>
    </source>
</evidence>
<protein>
    <recommendedName>
        <fullName evidence="3">Kinesin motor domain-containing protein</fullName>
    </recommendedName>
</protein>
<dbReference type="GO" id="GO:0005524">
    <property type="term" value="F:ATP binding"/>
    <property type="evidence" value="ECO:0007669"/>
    <property type="project" value="UniProtKB-UniRule"/>
</dbReference>
<dbReference type="EMBL" id="NLAX01001034">
    <property type="protein sequence ID" value="PKS06234.1"/>
    <property type="molecule type" value="Genomic_DNA"/>
</dbReference>
<dbReference type="SMART" id="SM00129">
    <property type="entry name" value="KISc"/>
    <property type="match status" value="1"/>
</dbReference>
<dbReference type="PRINTS" id="PR00380">
    <property type="entry name" value="KINESINHEAVY"/>
</dbReference>
<accession>A0A2N3N1C3</accession>
<dbReference type="GO" id="GO:0005819">
    <property type="term" value="C:spindle"/>
    <property type="evidence" value="ECO:0007669"/>
    <property type="project" value="TreeGrafter"/>
</dbReference>
<dbReference type="AlphaFoldDB" id="A0A2N3N1C3"/>
<sequence>MEQFYLENVALYQTLVGALKPPAAGRDAAKVPTKAGHPDMVVGARIRPLLNEDIAAGFPRAIFPRPADRNRVDIHDLYNHPRGRPIIKSFNYEVDRLFGSEATTEEIYDSLVADLVPFAWNGGIGTLFAYGQTGSGKTFTVSRLEQLAVDSLMNGTLGGQRQVHITIIELAGNTVYDLLNSREQISLLEDSFGVTHLSGANEHPVQHRDEVMELIERAASFRRTAPTFKNDASSRSHSICRIRIEDPSAGQEGLLYLVDLAGSEVARDKAVHKADRMREAREINISLSVLKDCIRGKAEWDASRGAKAKRKKPHIPFRQSSLTKVLKHVFDPSATRACKTVVIACVNPSLADVGATKNTLRYAEMLRVLAPATIVTESRAMAPATWTNDELRQWIVENSGTPSISGSYVAPVESGSQFLKLSTTEIERRSLMTPGVTPEQARAMHAKLWQMHVDSQRTGGSSTPMVSNSGDSTELKHVQSQTGSKRSSSRPVDTSAARVPFKDRIRSGMVVSWSEVPSRPNANTSADLNLAIVLCPADSNTCNVAEVPKTAVNPQSAERAKSGPRKSRSQYLCARVVPGSSAGAYEVSLWEQVILDADMMQKEVILEYDAGTRYYYISV</sequence>
<dbReference type="STRING" id="41688.A0A2N3N1C3"/>
<dbReference type="PANTHER" id="PTHR24115">
    <property type="entry name" value="KINESIN-RELATED"/>
    <property type="match status" value="1"/>
</dbReference>
<dbReference type="GO" id="GO:0003777">
    <property type="term" value="F:microtubule motor activity"/>
    <property type="evidence" value="ECO:0007669"/>
    <property type="project" value="InterPro"/>
</dbReference>
<dbReference type="VEuPathDB" id="FungiDB:jhhlp_006980"/>
<dbReference type="SUPFAM" id="SSF52540">
    <property type="entry name" value="P-loop containing nucleoside triphosphate hydrolases"/>
    <property type="match status" value="1"/>
</dbReference>
<dbReference type="GO" id="GO:0005871">
    <property type="term" value="C:kinesin complex"/>
    <property type="evidence" value="ECO:0007669"/>
    <property type="project" value="TreeGrafter"/>
</dbReference>
<keyword evidence="1" id="KW-0547">Nucleotide-binding</keyword>
<dbReference type="InterPro" id="IPR027640">
    <property type="entry name" value="Kinesin-like_fam"/>
</dbReference>
<evidence type="ECO:0000259" key="3">
    <source>
        <dbReference type="PROSITE" id="PS50067"/>
    </source>
</evidence>
<keyword evidence="1" id="KW-0067">ATP-binding</keyword>
<dbReference type="InterPro" id="IPR027417">
    <property type="entry name" value="P-loop_NTPase"/>
</dbReference>
<gene>
    <name evidence="4" type="ORF">jhhlp_006980</name>
</gene>
<dbReference type="GO" id="GO:0007018">
    <property type="term" value="P:microtubule-based movement"/>
    <property type="evidence" value="ECO:0007669"/>
    <property type="project" value="InterPro"/>
</dbReference>
<dbReference type="GO" id="GO:0008017">
    <property type="term" value="F:microtubule binding"/>
    <property type="evidence" value="ECO:0007669"/>
    <property type="project" value="InterPro"/>
</dbReference>
<comment type="caution">
    <text evidence="4">The sequence shown here is derived from an EMBL/GenBank/DDBJ whole genome shotgun (WGS) entry which is preliminary data.</text>
</comment>
<name>A0A2N3N1C3_9PEZI</name>